<comment type="similarity">
    <text evidence="12">Belongs to the carbohydrate kinase PfkB family. Ribokinase subfamily.</text>
</comment>
<feature type="binding site" evidence="12">
    <location>
        <position position="184"/>
    </location>
    <ligand>
        <name>ATP</name>
        <dbReference type="ChEBI" id="CHEBI:30616"/>
    </ligand>
</feature>
<dbReference type="InterPro" id="IPR002139">
    <property type="entry name" value="Ribo/fructo_kinase"/>
</dbReference>
<feature type="binding site" evidence="12">
    <location>
        <position position="252"/>
    </location>
    <ligand>
        <name>K(+)</name>
        <dbReference type="ChEBI" id="CHEBI:29103"/>
    </ligand>
</feature>
<accession>A0A2T2X7N3</accession>
<protein>
    <recommendedName>
        <fullName evidence="3 12">Ribokinase</fullName>
        <shortName evidence="12">RK</shortName>
        <ecNumber evidence="2 12">2.7.1.15</ecNumber>
    </recommendedName>
</protein>
<evidence type="ECO:0000313" key="14">
    <source>
        <dbReference type="EMBL" id="PSR30489.1"/>
    </source>
</evidence>
<evidence type="ECO:0000256" key="12">
    <source>
        <dbReference type="HAMAP-Rule" id="MF_01987"/>
    </source>
</evidence>
<keyword evidence="11 12" id="KW-0119">Carbohydrate metabolism</keyword>
<name>A0A2T2X7N3_9FIRM</name>
<feature type="binding site" evidence="12">
    <location>
        <begin position="40"/>
        <end position="44"/>
    </location>
    <ligand>
        <name>substrate</name>
    </ligand>
</feature>
<comment type="caution">
    <text evidence="12">Lacks conserved residue(s) required for the propagation of feature annotation.</text>
</comment>
<gene>
    <name evidence="12" type="primary">rbsK</name>
    <name evidence="14" type="ORF">C7B46_17870</name>
</gene>
<dbReference type="UniPathway" id="UPA00916">
    <property type="reaction ID" value="UER00889"/>
</dbReference>
<comment type="similarity">
    <text evidence="1">Belongs to the carbohydrate kinase pfkB family.</text>
</comment>
<feature type="binding site" evidence="12">
    <location>
        <position position="295"/>
    </location>
    <ligand>
        <name>K(+)</name>
        <dbReference type="ChEBI" id="CHEBI:29103"/>
    </ligand>
</feature>
<dbReference type="EMBL" id="PXYW01000078">
    <property type="protein sequence ID" value="PSR30489.1"/>
    <property type="molecule type" value="Genomic_DNA"/>
</dbReference>
<evidence type="ECO:0000256" key="11">
    <source>
        <dbReference type="ARBA" id="ARBA00023277"/>
    </source>
</evidence>
<dbReference type="InterPro" id="IPR011611">
    <property type="entry name" value="PfkB_dom"/>
</dbReference>
<dbReference type="EC" id="2.7.1.15" evidence="2 12"/>
<sequence length="310" mass="33722">MDASIVVVGSLVVDLTIWLPRQPAAGETVLANRAAMFVGGKGANQAVQVRRLGDSPLLIGKIGRDPLGSFIQDGLQKEGILLDGIDKSLTAPTSYAVPVITPNSQYILHVPGANRDFDAVDLHPFRETLERSRWLLVQGEIPAEVSLQAMRWTHQGSGLVLCDPAPVDGMTELVLDEADVLTPNQVEMAQLLGQHNPSEWRMWAPKAQSLFQKYPRLRLILVTLGQDGALMIPRDQPRVHFNAPQVQAVDPTGAGDAFNGAWVWAVSQGWTWHKATQFAVAVGSQAAAKPGAMASLPTMKEMRKNFPEVF</sequence>
<comment type="activity regulation">
    <text evidence="12">Activated by a monovalent cation that binds near, but not in, the active site. The most likely occupant of the site in vivo is potassium. Ion binding induces a conformational change that may alter substrate affinity.</text>
</comment>
<feature type="binding site" evidence="12">
    <location>
        <position position="289"/>
    </location>
    <ligand>
        <name>K(+)</name>
        <dbReference type="ChEBI" id="CHEBI:29103"/>
    </ligand>
</feature>
<dbReference type="GO" id="GO:0005737">
    <property type="term" value="C:cytoplasm"/>
    <property type="evidence" value="ECO:0007669"/>
    <property type="project" value="UniProtKB-SubCell"/>
</dbReference>
<comment type="caution">
    <text evidence="14">The sequence shown here is derived from an EMBL/GenBank/DDBJ whole genome shotgun (WGS) entry which is preliminary data.</text>
</comment>
<feature type="active site" description="Proton acceptor" evidence="12">
    <location>
        <position position="256"/>
    </location>
</feature>
<feature type="binding site" evidence="12">
    <location>
        <position position="291"/>
    </location>
    <ligand>
        <name>K(+)</name>
        <dbReference type="ChEBI" id="CHEBI:29103"/>
    </ligand>
</feature>
<dbReference type="InterPro" id="IPR011877">
    <property type="entry name" value="Ribokinase"/>
</dbReference>
<dbReference type="GO" id="GO:0004747">
    <property type="term" value="F:ribokinase activity"/>
    <property type="evidence" value="ECO:0007669"/>
    <property type="project" value="UniProtKB-UniRule"/>
</dbReference>
<dbReference type="Gene3D" id="3.40.1190.20">
    <property type="match status" value="1"/>
</dbReference>
<dbReference type="PROSITE" id="PS00583">
    <property type="entry name" value="PFKB_KINASES_1"/>
    <property type="match status" value="1"/>
</dbReference>
<feature type="binding site" evidence="12">
    <location>
        <begin position="12"/>
        <end position="14"/>
    </location>
    <ligand>
        <name>substrate</name>
    </ligand>
</feature>
<feature type="domain" description="Carbohydrate kinase PfkB" evidence="13">
    <location>
        <begin position="3"/>
        <end position="298"/>
    </location>
</feature>
<keyword evidence="7 12" id="KW-0418">Kinase</keyword>
<proteinExistence type="inferred from homology"/>
<dbReference type="CDD" id="cd01174">
    <property type="entry name" value="ribokinase"/>
    <property type="match status" value="1"/>
</dbReference>
<evidence type="ECO:0000256" key="5">
    <source>
        <dbReference type="ARBA" id="ARBA00022723"/>
    </source>
</evidence>
<feature type="binding site" evidence="12">
    <location>
        <position position="140"/>
    </location>
    <ligand>
        <name>substrate</name>
    </ligand>
</feature>
<evidence type="ECO:0000256" key="9">
    <source>
        <dbReference type="ARBA" id="ARBA00022842"/>
    </source>
</evidence>
<keyword evidence="12" id="KW-0963">Cytoplasm</keyword>
<dbReference type="AlphaFoldDB" id="A0A2T2X7N3"/>
<evidence type="ECO:0000256" key="8">
    <source>
        <dbReference type="ARBA" id="ARBA00022840"/>
    </source>
</evidence>
<dbReference type="InterPro" id="IPR002173">
    <property type="entry name" value="Carboh/pur_kinase_PfkB_CS"/>
</dbReference>
<keyword evidence="9 12" id="KW-0460">Magnesium</keyword>
<comment type="subcellular location">
    <subcellularLocation>
        <location evidence="12">Cytoplasm</location>
    </subcellularLocation>
</comment>
<dbReference type="PANTHER" id="PTHR10584">
    <property type="entry name" value="SUGAR KINASE"/>
    <property type="match status" value="1"/>
</dbReference>
<keyword evidence="4 12" id="KW-0808">Transferase</keyword>
<evidence type="ECO:0000256" key="1">
    <source>
        <dbReference type="ARBA" id="ARBA00005380"/>
    </source>
</evidence>
<comment type="subunit">
    <text evidence="12">Homodimer.</text>
</comment>
<comment type="catalytic activity">
    <reaction evidence="12">
        <text>D-ribose + ATP = D-ribose 5-phosphate + ADP + H(+)</text>
        <dbReference type="Rhea" id="RHEA:13697"/>
        <dbReference type="ChEBI" id="CHEBI:15378"/>
        <dbReference type="ChEBI" id="CHEBI:30616"/>
        <dbReference type="ChEBI" id="CHEBI:47013"/>
        <dbReference type="ChEBI" id="CHEBI:78346"/>
        <dbReference type="ChEBI" id="CHEBI:456216"/>
        <dbReference type="EC" id="2.7.1.15"/>
    </reaction>
</comment>
<feature type="binding site" evidence="12">
    <location>
        <begin position="223"/>
        <end position="228"/>
    </location>
    <ligand>
        <name>ATP</name>
        <dbReference type="ChEBI" id="CHEBI:30616"/>
    </ligand>
</feature>
<evidence type="ECO:0000259" key="13">
    <source>
        <dbReference type="Pfam" id="PF00294"/>
    </source>
</evidence>
<dbReference type="PANTHER" id="PTHR10584:SF167">
    <property type="entry name" value="PFKB DOMAIN PROTEIN"/>
    <property type="match status" value="1"/>
</dbReference>
<evidence type="ECO:0000256" key="2">
    <source>
        <dbReference type="ARBA" id="ARBA00012035"/>
    </source>
</evidence>
<keyword evidence="10 12" id="KW-0630">Potassium</keyword>
<dbReference type="HAMAP" id="MF_01987">
    <property type="entry name" value="Ribokinase"/>
    <property type="match status" value="1"/>
</dbReference>
<feature type="binding site" evidence="12">
    <location>
        <position position="286"/>
    </location>
    <ligand>
        <name>K(+)</name>
        <dbReference type="ChEBI" id="CHEBI:29103"/>
    </ligand>
</feature>
<dbReference type="Pfam" id="PF00294">
    <property type="entry name" value="PfkB"/>
    <property type="match status" value="1"/>
</dbReference>
<dbReference type="GO" id="GO:0005524">
    <property type="term" value="F:ATP binding"/>
    <property type="evidence" value="ECO:0007669"/>
    <property type="project" value="UniProtKB-UniRule"/>
</dbReference>
<evidence type="ECO:0000313" key="15">
    <source>
        <dbReference type="Proteomes" id="UP000242972"/>
    </source>
</evidence>
<keyword evidence="8 12" id="KW-0067">ATP-binding</keyword>
<dbReference type="GO" id="GO:0046872">
    <property type="term" value="F:metal ion binding"/>
    <property type="evidence" value="ECO:0007669"/>
    <property type="project" value="UniProtKB-KW"/>
</dbReference>
<evidence type="ECO:0000256" key="6">
    <source>
        <dbReference type="ARBA" id="ARBA00022741"/>
    </source>
</evidence>
<feature type="binding site" evidence="12">
    <location>
        <begin position="255"/>
        <end position="256"/>
    </location>
    <ligand>
        <name>ATP</name>
        <dbReference type="ChEBI" id="CHEBI:30616"/>
    </ligand>
</feature>
<feature type="binding site" evidence="12">
    <location>
        <position position="256"/>
    </location>
    <ligand>
        <name>substrate</name>
    </ligand>
</feature>
<keyword evidence="6 12" id="KW-0547">Nucleotide-binding</keyword>
<dbReference type="SUPFAM" id="SSF53613">
    <property type="entry name" value="Ribokinase-like"/>
    <property type="match status" value="1"/>
</dbReference>
<feature type="binding site" evidence="12">
    <location>
        <position position="250"/>
    </location>
    <ligand>
        <name>K(+)</name>
        <dbReference type="ChEBI" id="CHEBI:29103"/>
    </ligand>
</feature>
<organism evidence="14 15">
    <name type="scientific">Sulfobacillus benefaciens</name>
    <dbReference type="NCBI Taxonomy" id="453960"/>
    <lineage>
        <taxon>Bacteria</taxon>
        <taxon>Bacillati</taxon>
        <taxon>Bacillota</taxon>
        <taxon>Clostridia</taxon>
        <taxon>Eubacteriales</taxon>
        <taxon>Clostridiales Family XVII. Incertae Sedis</taxon>
        <taxon>Sulfobacillus</taxon>
    </lineage>
</organism>
<evidence type="ECO:0000256" key="7">
    <source>
        <dbReference type="ARBA" id="ARBA00022777"/>
    </source>
</evidence>
<evidence type="ECO:0000256" key="3">
    <source>
        <dbReference type="ARBA" id="ARBA00016943"/>
    </source>
</evidence>
<dbReference type="InterPro" id="IPR029056">
    <property type="entry name" value="Ribokinase-like"/>
</dbReference>
<dbReference type="Proteomes" id="UP000242972">
    <property type="component" value="Unassembled WGS sequence"/>
</dbReference>
<evidence type="ECO:0000256" key="4">
    <source>
        <dbReference type="ARBA" id="ARBA00022679"/>
    </source>
</evidence>
<comment type="pathway">
    <text evidence="12">Carbohydrate metabolism; D-ribose degradation; D-ribose 5-phosphate from beta-D-ribopyranose: step 2/2.</text>
</comment>
<evidence type="ECO:0000256" key="10">
    <source>
        <dbReference type="ARBA" id="ARBA00022958"/>
    </source>
</evidence>
<comment type="cofactor">
    <cofactor evidence="12">
        <name>Mg(2+)</name>
        <dbReference type="ChEBI" id="CHEBI:18420"/>
    </cofactor>
    <text evidence="12">Requires a divalent cation, most likely magnesium in vivo, as an electrophilic catalyst to aid phosphoryl group transfer. It is the chelate of the metal and the nucleotide that is the actual substrate.</text>
</comment>
<dbReference type="GO" id="GO:0019303">
    <property type="term" value="P:D-ribose catabolic process"/>
    <property type="evidence" value="ECO:0007669"/>
    <property type="project" value="UniProtKB-UniRule"/>
</dbReference>
<comment type="function">
    <text evidence="12">Catalyzes the phosphorylation of ribose at O-5 in a reaction requiring ATP and magnesium. The resulting D-ribose-5-phosphate can then be used either for sythesis of nucleotides, histidine, and tryptophan, or as a component of the pentose phosphate pathway.</text>
</comment>
<reference evidence="14 15" key="1">
    <citation type="journal article" date="2014" name="BMC Genomics">
        <title>Comparison of environmental and isolate Sulfobacillus genomes reveals diverse carbon, sulfur, nitrogen, and hydrogen metabolisms.</title>
        <authorList>
            <person name="Justice N.B."/>
            <person name="Norman A."/>
            <person name="Brown C.T."/>
            <person name="Singh A."/>
            <person name="Thomas B.C."/>
            <person name="Banfield J.F."/>
        </authorList>
    </citation>
    <scope>NUCLEOTIDE SEQUENCE [LARGE SCALE GENOMIC DNA]</scope>
    <source>
        <strain evidence="14">AMDSBA4</strain>
    </source>
</reference>
<keyword evidence="5 12" id="KW-0479">Metal-binding</keyword>
<dbReference type="PRINTS" id="PR00990">
    <property type="entry name" value="RIBOKINASE"/>
</dbReference>